<dbReference type="EMBL" id="ADTV01000013">
    <property type="protein sequence ID" value="EFG85183.1"/>
    <property type="molecule type" value="Genomic_DNA"/>
</dbReference>
<comment type="caution">
    <text evidence="2">The sequence shown here is derived from an EMBL/GenBank/DDBJ whole genome shotgun (WGS) entry which is preliminary data.</text>
</comment>
<dbReference type="HOGENOM" id="CLU_3099928_0_0_5"/>
<reference evidence="2 3" key="1">
    <citation type="journal article" date="2010" name="J. Bacteriol.">
        <title>Genome sequence of a cellulose-producing bacterium, Gluconacetobacter hansenii ATCC 23769.</title>
        <authorList>
            <person name="Iyer P.R."/>
            <person name="Geib S.M."/>
            <person name="Catchmark J."/>
            <person name="Kao T.H."/>
            <person name="Tien M."/>
        </authorList>
    </citation>
    <scope>NUCLEOTIDE SEQUENCE [LARGE SCALE GENOMIC DNA]</scope>
    <source>
        <strain evidence="2 3">ATCC 23769</strain>
    </source>
</reference>
<evidence type="ECO:0000313" key="3">
    <source>
        <dbReference type="Proteomes" id="UP000006468"/>
    </source>
</evidence>
<proteinExistence type="predicted"/>
<dbReference type="AlphaFoldDB" id="D5QCM3"/>
<evidence type="ECO:0000313" key="2">
    <source>
        <dbReference type="EMBL" id="EFG85183.1"/>
    </source>
</evidence>
<dbReference type="Proteomes" id="UP000006468">
    <property type="component" value="Chromosome"/>
</dbReference>
<feature type="compositionally biased region" description="Polar residues" evidence="1">
    <location>
        <begin position="28"/>
        <end position="51"/>
    </location>
</feature>
<gene>
    <name evidence="2" type="ORF">GXY_04384</name>
</gene>
<feature type="region of interest" description="Disordered" evidence="1">
    <location>
        <begin position="23"/>
        <end position="51"/>
    </location>
</feature>
<evidence type="ECO:0000256" key="1">
    <source>
        <dbReference type="SAM" id="MobiDB-lite"/>
    </source>
</evidence>
<name>D5QCM3_NOVHA</name>
<protein>
    <submittedName>
        <fullName evidence="2">Uncharacterized protein</fullName>
    </submittedName>
</protein>
<sequence>MRNGGFAPPGQVGVERVGVGAKGAQVMHQESSSVSSTRRGATMRAQTMEIS</sequence>
<organism evidence="2 3">
    <name type="scientific">Novacetimonas hansenii ATCC 23769</name>
    <dbReference type="NCBI Taxonomy" id="714995"/>
    <lineage>
        <taxon>Bacteria</taxon>
        <taxon>Pseudomonadati</taxon>
        <taxon>Pseudomonadota</taxon>
        <taxon>Alphaproteobacteria</taxon>
        <taxon>Acetobacterales</taxon>
        <taxon>Acetobacteraceae</taxon>
        <taxon>Novacetimonas</taxon>
    </lineage>
</organism>
<accession>D5QCM3</accession>